<name>A0A0B7B644_9EUPU</name>
<evidence type="ECO:0000313" key="1">
    <source>
        <dbReference type="EMBL" id="CEK88468.1"/>
    </source>
</evidence>
<gene>
    <name evidence="1" type="primary">ORF165478</name>
</gene>
<organism evidence="1">
    <name type="scientific">Arion vulgaris</name>
    <dbReference type="NCBI Taxonomy" id="1028688"/>
    <lineage>
        <taxon>Eukaryota</taxon>
        <taxon>Metazoa</taxon>
        <taxon>Spiralia</taxon>
        <taxon>Lophotrochozoa</taxon>
        <taxon>Mollusca</taxon>
        <taxon>Gastropoda</taxon>
        <taxon>Heterobranchia</taxon>
        <taxon>Euthyneura</taxon>
        <taxon>Panpulmonata</taxon>
        <taxon>Eupulmonata</taxon>
        <taxon>Stylommatophora</taxon>
        <taxon>Helicina</taxon>
        <taxon>Arionoidea</taxon>
        <taxon>Arionidae</taxon>
        <taxon>Arion</taxon>
    </lineage>
</organism>
<dbReference type="EMBL" id="HACG01041603">
    <property type="protein sequence ID" value="CEK88468.1"/>
    <property type="molecule type" value="Transcribed_RNA"/>
</dbReference>
<proteinExistence type="predicted"/>
<accession>A0A0B7B644</accession>
<sequence>MCLARCPHLTKELVYKKCSYQEMKISSYSMQSSNVKNHQSNQRLSRPPIYKSRKVIFCTLKNSLRSVSESPL</sequence>
<protein>
    <submittedName>
        <fullName evidence="1">Uncharacterized protein</fullName>
    </submittedName>
</protein>
<reference evidence="1" key="1">
    <citation type="submission" date="2014-12" db="EMBL/GenBank/DDBJ databases">
        <title>Insight into the proteome of Arion vulgaris.</title>
        <authorList>
            <person name="Aradska J."/>
            <person name="Bulat T."/>
            <person name="Smidak R."/>
            <person name="Sarate P."/>
            <person name="Gangsoo J."/>
            <person name="Sialana F."/>
            <person name="Bilban M."/>
            <person name="Lubec G."/>
        </authorList>
    </citation>
    <scope>NUCLEOTIDE SEQUENCE</scope>
    <source>
        <tissue evidence="1">Skin</tissue>
    </source>
</reference>
<dbReference type="AlphaFoldDB" id="A0A0B7B644"/>